<feature type="transmembrane region" description="Helical" evidence="1">
    <location>
        <begin position="20"/>
        <end position="40"/>
    </location>
</feature>
<organism evidence="2 3">
    <name type="scientific">Phormidium tenue NIES-30</name>
    <dbReference type="NCBI Taxonomy" id="549789"/>
    <lineage>
        <taxon>Bacteria</taxon>
        <taxon>Bacillati</taxon>
        <taxon>Cyanobacteriota</taxon>
        <taxon>Cyanophyceae</taxon>
        <taxon>Oscillatoriophycideae</taxon>
        <taxon>Oscillatoriales</taxon>
        <taxon>Oscillatoriaceae</taxon>
        <taxon>Phormidium</taxon>
    </lineage>
</organism>
<keyword evidence="1" id="KW-1133">Transmembrane helix</keyword>
<reference evidence="2 3" key="1">
    <citation type="submission" date="2016-11" db="EMBL/GenBank/DDBJ databases">
        <title>Draft Genome Sequences of Nine Cyanobacterial Strains from Diverse Habitats.</title>
        <authorList>
            <person name="Zhu T."/>
            <person name="Hou S."/>
            <person name="Lu X."/>
            <person name="Hess W.R."/>
        </authorList>
    </citation>
    <scope>NUCLEOTIDE SEQUENCE [LARGE SCALE GENOMIC DNA]</scope>
    <source>
        <strain evidence="2 3">NIES-30</strain>
    </source>
</reference>
<evidence type="ECO:0000313" key="3">
    <source>
        <dbReference type="Proteomes" id="UP000185557"/>
    </source>
</evidence>
<sequence>MRFQDPQAAIALHRLEVLTTVAAVLAASVFVGTATTLVAIEQAETSGQSLVIPSEAVLWQGLGQKD</sequence>
<evidence type="ECO:0000256" key="1">
    <source>
        <dbReference type="SAM" id="Phobius"/>
    </source>
</evidence>
<protein>
    <submittedName>
        <fullName evidence="2">Uncharacterized protein</fullName>
    </submittedName>
</protein>
<keyword evidence="3" id="KW-1185">Reference proteome</keyword>
<name>A0A1U7J7X8_9CYAN</name>
<comment type="caution">
    <text evidence="2">The sequence shown here is derived from an EMBL/GenBank/DDBJ whole genome shotgun (WGS) entry which is preliminary data.</text>
</comment>
<dbReference type="Proteomes" id="UP000185557">
    <property type="component" value="Unassembled WGS sequence"/>
</dbReference>
<dbReference type="EMBL" id="MRCG01000003">
    <property type="protein sequence ID" value="OKH49422.1"/>
    <property type="molecule type" value="Genomic_DNA"/>
</dbReference>
<gene>
    <name evidence="2" type="ORF">NIES30_06115</name>
</gene>
<keyword evidence="1" id="KW-0472">Membrane</keyword>
<proteinExistence type="predicted"/>
<evidence type="ECO:0000313" key="2">
    <source>
        <dbReference type="EMBL" id="OKH49422.1"/>
    </source>
</evidence>
<dbReference type="RefSeq" id="WP_073607529.1">
    <property type="nucleotide sequence ID" value="NZ_MRCG01000003.1"/>
</dbReference>
<dbReference type="AlphaFoldDB" id="A0A1U7J7X8"/>
<dbReference type="OrthoDB" id="9953480at2"/>
<accession>A0A1U7J7X8</accession>
<keyword evidence="1" id="KW-0812">Transmembrane</keyword>